<keyword evidence="3" id="KW-1185">Reference proteome</keyword>
<keyword evidence="1" id="KW-0472">Membrane</keyword>
<accession>A0A917I5I7</accession>
<keyword evidence="1" id="KW-0812">Transmembrane</keyword>
<dbReference type="EMBL" id="BMES01000001">
    <property type="protein sequence ID" value="GGH13176.1"/>
    <property type="molecule type" value="Genomic_DNA"/>
</dbReference>
<reference evidence="2" key="2">
    <citation type="submission" date="2020-09" db="EMBL/GenBank/DDBJ databases">
        <authorList>
            <person name="Sun Q."/>
            <person name="Zhou Y."/>
        </authorList>
    </citation>
    <scope>NUCLEOTIDE SEQUENCE</scope>
    <source>
        <strain evidence="2">CGMCC 1.12214</strain>
    </source>
</reference>
<proteinExistence type="predicted"/>
<gene>
    <name evidence="2" type="ORF">GCM10007036_11570</name>
</gene>
<feature type="transmembrane region" description="Helical" evidence="1">
    <location>
        <begin position="49"/>
        <end position="74"/>
    </location>
</feature>
<dbReference type="Proteomes" id="UP000603912">
    <property type="component" value="Unassembled WGS sequence"/>
</dbReference>
<keyword evidence="1" id="KW-1133">Transmembrane helix</keyword>
<evidence type="ECO:0000313" key="2">
    <source>
        <dbReference type="EMBL" id="GGH13176.1"/>
    </source>
</evidence>
<evidence type="ECO:0000256" key="1">
    <source>
        <dbReference type="SAM" id="Phobius"/>
    </source>
</evidence>
<reference evidence="2" key="1">
    <citation type="journal article" date="2014" name="Int. J. Syst. Evol. Microbiol.">
        <title>Complete genome sequence of Corynebacterium casei LMG S-19264T (=DSM 44701T), isolated from a smear-ripened cheese.</title>
        <authorList>
            <consortium name="US DOE Joint Genome Institute (JGI-PGF)"/>
            <person name="Walter F."/>
            <person name="Albersmeier A."/>
            <person name="Kalinowski J."/>
            <person name="Ruckert C."/>
        </authorList>
    </citation>
    <scope>NUCLEOTIDE SEQUENCE</scope>
    <source>
        <strain evidence="2">CGMCC 1.12214</strain>
    </source>
</reference>
<organism evidence="2 3">
    <name type="scientific">Alsobacter metallidurans</name>
    <dbReference type="NCBI Taxonomy" id="340221"/>
    <lineage>
        <taxon>Bacteria</taxon>
        <taxon>Pseudomonadati</taxon>
        <taxon>Pseudomonadota</taxon>
        <taxon>Alphaproteobacteria</taxon>
        <taxon>Hyphomicrobiales</taxon>
        <taxon>Alsobacteraceae</taxon>
        <taxon>Alsobacter</taxon>
    </lineage>
</organism>
<evidence type="ECO:0000313" key="3">
    <source>
        <dbReference type="Proteomes" id="UP000603912"/>
    </source>
</evidence>
<comment type="caution">
    <text evidence="2">The sequence shown here is derived from an EMBL/GenBank/DDBJ whole genome shotgun (WGS) entry which is preliminary data.</text>
</comment>
<sequence length="96" mass="10224">MFLAVIVTGLAGLVLGFRFRAPALLMATGLVLAAAVAVGLVSRWPSSKTVLFAVVAVIVLQFSFGVGVSLVVWLDARRNRRSAREALRTRGADSIR</sequence>
<name>A0A917I5I7_9HYPH</name>
<protein>
    <submittedName>
        <fullName evidence="2">Uncharacterized protein</fullName>
    </submittedName>
</protein>
<dbReference type="AlphaFoldDB" id="A0A917I5I7"/>